<dbReference type="GO" id="GO:0005886">
    <property type="term" value="C:plasma membrane"/>
    <property type="evidence" value="ECO:0007669"/>
    <property type="project" value="TreeGrafter"/>
</dbReference>
<evidence type="ECO:0000313" key="2">
    <source>
        <dbReference type="EMBL" id="SZX61537.1"/>
    </source>
</evidence>
<dbReference type="PRINTS" id="PR01955">
    <property type="entry name" value="LANCFRANKIA"/>
</dbReference>
<keyword evidence="1" id="KW-0479">Metal-binding</keyword>
<organism evidence="2 3">
    <name type="scientific">Tetradesmus obliquus</name>
    <name type="common">Green alga</name>
    <name type="synonym">Acutodesmus obliquus</name>
    <dbReference type="NCBI Taxonomy" id="3088"/>
    <lineage>
        <taxon>Eukaryota</taxon>
        <taxon>Viridiplantae</taxon>
        <taxon>Chlorophyta</taxon>
        <taxon>core chlorophytes</taxon>
        <taxon>Chlorophyceae</taxon>
        <taxon>CS clade</taxon>
        <taxon>Sphaeropleales</taxon>
        <taxon>Scenedesmaceae</taxon>
        <taxon>Tetradesmus</taxon>
    </lineage>
</organism>
<protein>
    <submittedName>
        <fullName evidence="2">Uncharacterized protein</fullName>
    </submittedName>
</protein>
<dbReference type="AlphaFoldDB" id="A0A383V7G8"/>
<dbReference type="SUPFAM" id="SSF158745">
    <property type="entry name" value="LanC-like"/>
    <property type="match status" value="1"/>
</dbReference>
<dbReference type="Gene3D" id="1.50.10.10">
    <property type="match status" value="1"/>
</dbReference>
<dbReference type="GO" id="GO:0046872">
    <property type="term" value="F:metal ion binding"/>
    <property type="evidence" value="ECO:0007669"/>
    <property type="project" value="UniProtKB-KW"/>
</dbReference>
<accession>A0A383V7G8</accession>
<keyword evidence="1" id="KW-0862">Zinc</keyword>
<feature type="binding site" evidence="1">
    <location>
        <position position="340"/>
    </location>
    <ligand>
        <name>Zn(2+)</name>
        <dbReference type="ChEBI" id="CHEBI:29105"/>
    </ligand>
</feature>
<dbReference type="PANTHER" id="PTHR12736">
    <property type="entry name" value="LANC-LIKE PROTEIN"/>
    <property type="match status" value="1"/>
</dbReference>
<dbReference type="GO" id="GO:0031179">
    <property type="term" value="P:peptide modification"/>
    <property type="evidence" value="ECO:0007669"/>
    <property type="project" value="InterPro"/>
</dbReference>
<reference evidence="2 3" key="1">
    <citation type="submission" date="2016-10" db="EMBL/GenBank/DDBJ databases">
        <authorList>
            <person name="Cai Z."/>
        </authorList>
    </citation>
    <scope>NUCLEOTIDE SEQUENCE [LARGE SCALE GENOMIC DNA]</scope>
</reference>
<proteinExistence type="predicted"/>
<evidence type="ECO:0000313" key="3">
    <source>
        <dbReference type="Proteomes" id="UP000256970"/>
    </source>
</evidence>
<dbReference type="Pfam" id="PF05147">
    <property type="entry name" value="LANC_like"/>
    <property type="match status" value="1"/>
</dbReference>
<gene>
    <name evidence="2" type="ORF">BQ4739_LOCUS2051</name>
</gene>
<dbReference type="PRINTS" id="PR01950">
    <property type="entry name" value="LANCSUPER"/>
</dbReference>
<dbReference type="InterPro" id="IPR007822">
    <property type="entry name" value="LANC-like"/>
</dbReference>
<sequence>MSYTRHHDSSVLHQLPDVDAALNSAASLAELVAFCSQQRLKPTVYTGAAGVALALWRAGSLKQRGDWLEAAQQLASSALSTVASSPGYYVRESLLDGTAGIVLVKCLTAAAGEQAAVSPQVQQLLSSYTDICHAAAAGSADTSDEFLYGRAGTLFGALLLRQQLGEAAVPDAAVGQLVASTLASGRSLAARLPIFQASRCPLAYLWPPGRAAEPYLGAAHGLMGILYVLLHCRQWLQEDAAALQDVQDSLRFVLSCEQDLPGSAPGSGGHYPALMTLAGSPASPDRQPLVHWCHGAPGAVFLWCKAYEVFGDASYLQAALRAGEVVWQRGLLKKGPGLCHGVAGNAYALLRLWKTTQDDAWLQLGKSFAAFMVSPSGKAEWHTPDHPTSLFEGAAGAICLLAELQELQKAGRAAVPPGAVAFPLYELWEG</sequence>
<dbReference type="GO" id="GO:0005975">
    <property type="term" value="P:carbohydrate metabolic process"/>
    <property type="evidence" value="ECO:0007669"/>
    <property type="project" value="InterPro"/>
</dbReference>
<dbReference type="Proteomes" id="UP000256970">
    <property type="component" value="Unassembled WGS sequence"/>
</dbReference>
<feature type="binding site" evidence="1">
    <location>
        <position position="339"/>
    </location>
    <ligand>
        <name>Zn(2+)</name>
        <dbReference type="ChEBI" id="CHEBI:29105"/>
    </ligand>
</feature>
<dbReference type="CDD" id="cd04794">
    <property type="entry name" value="euk_LANCL"/>
    <property type="match status" value="1"/>
</dbReference>
<dbReference type="PANTHER" id="PTHR12736:SF7">
    <property type="entry name" value="LANC-LIKE PROTEIN 3"/>
    <property type="match status" value="1"/>
</dbReference>
<keyword evidence="3" id="KW-1185">Reference proteome</keyword>
<dbReference type="InterPro" id="IPR012341">
    <property type="entry name" value="6hp_glycosidase-like_sf"/>
</dbReference>
<name>A0A383V7G8_TETOB</name>
<evidence type="ECO:0000256" key="1">
    <source>
        <dbReference type="PIRSR" id="PIRSR607822-1"/>
    </source>
</evidence>
<dbReference type="SMART" id="SM01260">
    <property type="entry name" value="LANC_like"/>
    <property type="match status" value="1"/>
</dbReference>
<dbReference type="EMBL" id="FNXT01000153">
    <property type="protein sequence ID" value="SZX61537.1"/>
    <property type="molecule type" value="Genomic_DNA"/>
</dbReference>
<feature type="binding site" evidence="1">
    <location>
        <position position="293"/>
    </location>
    <ligand>
        <name>Zn(2+)</name>
        <dbReference type="ChEBI" id="CHEBI:29105"/>
    </ligand>
</feature>